<name>A0A1H5AR72_9PSED</name>
<evidence type="ECO:0000313" key="2">
    <source>
        <dbReference type="EMBL" id="SED44194.1"/>
    </source>
</evidence>
<proteinExistence type="predicted"/>
<protein>
    <submittedName>
        <fullName evidence="2">Helix-turn-helix domain-containing protein</fullName>
    </submittedName>
</protein>
<dbReference type="EMBL" id="FNTY01000001">
    <property type="protein sequence ID" value="SED44194.1"/>
    <property type="molecule type" value="Genomic_DNA"/>
</dbReference>
<dbReference type="RefSeq" id="WP_084318207.1">
    <property type="nucleotide sequence ID" value="NZ_FNTY01000001.1"/>
</dbReference>
<sequence length="123" mass="13844">MIDQKKDQPKKASPEKSHTDITTTSTGKAPTKISRVLAYLLQDHSLNRFEAERLGDHCLHSTISRLSNAYGLNFNRQPERVPNHWGQPCMVTRYSLPASERKRARNVLKMLCSAAGVNREVAA</sequence>
<evidence type="ECO:0000256" key="1">
    <source>
        <dbReference type="SAM" id="MobiDB-lite"/>
    </source>
</evidence>
<evidence type="ECO:0000313" key="3">
    <source>
        <dbReference type="Proteomes" id="UP000198985"/>
    </source>
</evidence>
<accession>A0A1H5AR72</accession>
<reference evidence="2 3" key="1">
    <citation type="submission" date="2016-10" db="EMBL/GenBank/DDBJ databases">
        <authorList>
            <person name="de Groot N.N."/>
        </authorList>
    </citation>
    <scope>NUCLEOTIDE SEQUENCE [LARGE SCALE GENOMIC DNA]</scope>
    <source>
        <strain evidence="2 3">BS3662</strain>
    </source>
</reference>
<organism evidence="2 3">
    <name type="scientific">Pseudomonas migulae</name>
    <dbReference type="NCBI Taxonomy" id="78543"/>
    <lineage>
        <taxon>Bacteria</taxon>
        <taxon>Pseudomonadati</taxon>
        <taxon>Pseudomonadota</taxon>
        <taxon>Gammaproteobacteria</taxon>
        <taxon>Pseudomonadales</taxon>
        <taxon>Pseudomonadaceae</taxon>
        <taxon>Pseudomonas</taxon>
    </lineage>
</organism>
<feature type="compositionally biased region" description="Basic and acidic residues" evidence="1">
    <location>
        <begin position="1"/>
        <end position="19"/>
    </location>
</feature>
<feature type="region of interest" description="Disordered" evidence="1">
    <location>
        <begin position="1"/>
        <end position="29"/>
    </location>
</feature>
<gene>
    <name evidence="2" type="ORF">SAMN04490194_0393</name>
</gene>
<dbReference type="AlphaFoldDB" id="A0A1H5AR72"/>
<dbReference type="Proteomes" id="UP000198985">
    <property type="component" value="Unassembled WGS sequence"/>
</dbReference>